<dbReference type="OrthoDB" id="7996442at2"/>
<dbReference type="Proteomes" id="UP000321258">
    <property type="component" value="Unassembled WGS sequence"/>
</dbReference>
<comment type="caution">
    <text evidence="1">The sequence shown here is derived from an EMBL/GenBank/DDBJ whole genome shotgun (WGS) entry which is preliminary data.</text>
</comment>
<dbReference type="AlphaFoldDB" id="A0A512IKX2"/>
<accession>A0A512IKX2</accession>
<organism evidence="1 2">
    <name type="scientific">Methylobacterium haplocladii</name>
    <dbReference type="NCBI Taxonomy" id="1176176"/>
    <lineage>
        <taxon>Bacteria</taxon>
        <taxon>Pseudomonadati</taxon>
        <taxon>Pseudomonadota</taxon>
        <taxon>Alphaproteobacteria</taxon>
        <taxon>Hyphomicrobiales</taxon>
        <taxon>Methylobacteriaceae</taxon>
        <taxon>Methylobacterium</taxon>
    </lineage>
</organism>
<evidence type="ECO:0000313" key="2">
    <source>
        <dbReference type="Proteomes" id="UP000321258"/>
    </source>
</evidence>
<name>A0A512IKX2_9HYPH</name>
<gene>
    <name evidence="1" type="ORF">MHA02_06760</name>
</gene>
<dbReference type="EMBL" id="BJZT01000005">
    <property type="protein sequence ID" value="GEO98288.1"/>
    <property type="molecule type" value="Genomic_DNA"/>
</dbReference>
<reference evidence="1 2" key="1">
    <citation type="submission" date="2019-07" db="EMBL/GenBank/DDBJ databases">
        <title>Whole genome shotgun sequence of Methylobacterium haplocladii NBRC 107714.</title>
        <authorList>
            <person name="Hosoyama A."/>
            <person name="Uohara A."/>
            <person name="Ohji S."/>
            <person name="Ichikawa N."/>
        </authorList>
    </citation>
    <scope>NUCLEOTIDE SEQUENCE [LARGE SCALE GENOMIC DNA]</scope>
    <source>
        <strain evidence="1 2">NBRC 107714</strain>
    </source>
</reference>
<dbReference type="RefSeq" id="WP_147076549.1">
    <property type="nucleotide sequence ID" value="NZ_BJZT01000005.1"/>
</dbReference>
<protein>
    <submittedName>
        <fullName evidence="1">Uncharacterized protein</fullName>
    </submittedName>
</protein>
<evidence type="ECO:0000313" key="1">
    <source>
        <dbReference type="EMBL" id="GEO98288.1"/>
    </source>
</evidence>
<proteinExistence type="predicted"/>
<keyword evidence="2" id="KW-1185">Reference proteome</keyword>
<sequence>MSNVSLQLFCNRIAEAGRITRDDVRSLSETYLADGLTHRDEADLLLALDRAVTDKDASFADLLIALVVDFAVWGERSTGAVNRDAAGWLAASIAGRSGPTPTGSRIAMDVVREAQWSDEALVAFALEANRWTRQPVAMRRQHFALAA</sequence>